<gene>
    <name evidence="2" type="ORF">E5988_08150</name>
</gene>
<evidence type="ECO:0000256" key="1">
    <source>
        <dbReference type="SAM" id="MobiDB-lite"/>
    </source>
</evidence>
<reference evidence="2 3" key="1">
    <citation type="submission" date="2019-04" db="EMBL/GenBank/DDBJ databases">
        <title>Microbes associate with the intestines of laboratory mice.</title>
        <authorList>
            <person name="Navarre W."/>
            <person name="Wong E."/>
            <person name="Huang K.C."/>
            <person name="Tropini C."/>
            <person name="Ng K."/>
            <person name="Yu B."/>
        </authorList>
    </citation>
    <scope>NUCLEOTIDE SEQUENCE [LARGE SCALE GENOMIC DNA]</scope>
    <source>
        <strain evidence="2 3">NM83_B4-11</strain>
    </source>
</reference>
<evidence type="ECO:0000313" key="3">
    <source>
        <dbReference type="Proteomes" id="UP000308038"/>
    </source>
</evidence>
<dbReference type="EMBL" id="SSTI01000005">
    <property type="protein sequence ID" value="THG40145.1"/>
    <property type="molecule type" value="Genomic_DNA"/>
</dbReference>
<feature type="region of interest" description="Disordered" evidence="1">
    <location>
        <begin position="62"/>
        <end position="105"/>
    </location>
</feature>
<feature type="compositionally biased region" description="Basic and acidic residues" evidence="1">
    <location>
        <begin position="62"/>
        <end position="76"/>
    </location>
</feature>
<dbReference type="Proteomes" id="UP000308038">
    <property type="component" value="Unassembled WGS sequence"/>
</dbReference>
<name>A0ABY2QID8_9SPHN</name>
<feature type="compositionally biased region" description="Low complexity" evidence="1">
    <location>
        <begin position="80"/>
        <end position="103"/>
    </location>
</feature>
<dbReference type="RefSeq" id="WP_125944701.1">
    <property type="nucleotide sequence ID" value="NZ_SSTI01000005.1"/>
</dbReference>
<proteinExistence type="predicted"/>
<organism evidence="2 3">
    <name type="scientific">Sphingomonas olei</name>
    <dbReference type="NCBI Taxonomy" id="1886787"/>
    <lineage>
        <taxon>Bacteria</taxon>
        <taxon>Pseudomonadati</taxon>
        <taxon>Pseudomonadota</taxon>
        <taxon>Alphaproteobacteria</taxon>
        <taxon>Sphingomonadales</taxon>
        <taxon>Sphingomonadaceae</taxon>
        <taxon>Sphingomonas</taxon>
    </lineage>
</organism>
<accession>A0ABY2QID8</accession>
<protein>
    <submittedName>
        <fullName evidence="2">Uncharacterized protein</fullName>
    </submittedName>
</protein>
<sequence length="129" mass="12913">MAKKDKKGFRIPKEIGGIKVPKEARRAGEALIEKASTPAGRQAIASGLAMAATAAAAVAARQAREHGCKNDQRAAARDQATGADNAPGADAGAAGAPGTAGTTVDPSRVVDALSDAAGVFMSSLFAKQR</sequence>
<comment type="caution">
    <text evidence="2">The sequence shown here is derived from an EMBL/GenBank/DDBJ whole genome shotgun (WGS) entry which is preliminary data.</text>
</comment>
<evidence type="ECO:0000313" key="2">
    <source>
        <dbReference type="EMBL" id="THG40145.1"/>
    </source>
</evidence>
<keyword evidence="3" id="KW-1185">Reference proteome</keyword>